<evidence type="ECO:0000256" key="5">
    <source>
        <dbReference type="ARBA" id="ARBA00023237"/>
    </source>
</evidence>
<name>A0A4U0NYZ8_9SPHI</name>
<dbReference type="InterPro" id="IPR033985">
    <property type="entry name" value="SusD-like_N"/>
</dbReference>
<keyword evidence="9" id="KW-1185">Reference proteome</keyword>
<keyword evidence="4" id="KW-0472">Membrane</keyword>
<reference evidence="8 9" key="1">
    <citation type="submission" date="2019-04" db="EMBL/GenBank/DDBJ databases">
        <title>Sphingobacterium olei sp. nov., isolated from oil-contaminated soil.</title>
        <authorList>
            <person name="Liu B."/>
        </authorList>
    </citation>
    <scope>NUCLEOTIDE SEQUENCE [LARGE SCALE GENOMIC DNA]</scope>
    <source>
        <strain evidence="8 9">HAL-9</strain>
    </source>
</reference>
<feature type="domain" description="SusD-like N-terminal" evidence="7">
    <location>
        <begin position="86"/>
        <end position="232"/>
    </location>
</feature>
<dbReference type="SUPFAM" id="SSF48452">
    <property type="entry name" value="TPR-like"/>
    <property type="match status" value="1"/>
</dbReference>
<evidence type="ECO:0000259" key="6">
    <source>
        <dbReference type="Pfam" id="PF07980"/>
    </source>
</evidence>
<organism evidence="8 9">
    <name type="scientific">Sphingobacterium olei</name>
    <dbReference type="NCBI Taxonomy" id="2571155"/>
    <lineage>
        <taxon>Bacteria</taxon>
        <taxon>Pseudomonadati</taxon>
        <taxon>Bacteroidota</taxon>
        <taxon>Sphingobacteriia</taxon>
        <taxon>Sphingobacteriales</taxon>
        <taxon>Sphingobacteriaceae</taxon>
        <taxon>Sphingobacterium</taxon>
    </lineage>
</organism>
<keyword evidence="3" id="KW-0732">Signal</keyword>
<dbReference type="Pfam" id="PF07980">
    <property type="entry name" value="SusD_RagB"/>
    <property type="match status" value="1"/>
</dbReference>
<dbReference type="InterPro" id="IPR011990">
    <property type="entry name" value="TPR-like_helical_dom_sf"/>
</dbReference>
<evidence type="ECO:0000256" key="1">
    <source>
        <dbReference type="ARBA" id="ARBA00004442"/>
    </source>
</evidence>
<proteinExistence type="inferred from homology"/>
<dbReference type="Proteomes" id="UP000306808">
    <property type="component" value="Unassembled WGS sequence"/>
</dbReference>
<dbReference type="EMBL" id="SUME01000005">
    <property type="protein sequence ID" value="TJZ60033.1"/>
    <property type="molecule type" value="Genomic_DNA"/>
</dbReference>
<dbReference type="PROSITE" id="PS51257">
    <property type="entry name" value="PROKAR_LIPOPROTEIN"/>
    <property type="match status" value="1"/>
</dbReference>
<dbReference type="InterPro" id="IPR012944">
    <property type="entry name" value="SusD_RagB_dom"/>
</dbReference>
<accession>A0A4U0NYZ8</accession>
<protein>
    <submittedName>
        <fullName evidence="8">RagB/SusD family nutrient uptake outer membrane protein</fullName>
    </submittedName>
</protein>
<dbReference type="Gene3D" id="1.25.40.390">
    <property type="match status" value="1"/>
</dbReference>
<sequence length="602" mass="68317">MKKIYYIVLLGTLTTLSCKDVLDREPLDRISENIVWNDQNAILAHLAGSYSMMSVLENETPEKYVGIRPGVGWTVEGQVGATLINNLSDEATWGMYPNWADFRNTGITINGGLLEWWENAYIIIRQLNDFIAQVPQSPLSDDLKMSLIAEARFLRAYNYFSMVRRYGGVPLITKVQKLTDPQEELYPSRNSEKELYDFVIQEMNEASPLLPIKAESGRASRYAALTLLSRAALYAGSIAEYGTVQLDGLLGMPSTEARAYYQKSYDASTLIMQEGAHGLYDVSSDKVKNFRDLFLVKGNTEAIFVVPHDGKDMIASGGNGWRYDFIQGPLPNAWFNGNQNMPYLSFIASTFEKKDGTAPDLTTNKLTSKLWDINELWADMEPRFFASVYTHGTPWQGSTIDWHKSLKVNGQYLADQNGAYQGTPHLGLQAQKSGPYTSFGVLKYLDETKNNMSADFASSQDWIVFRYAEVLLNHAEAAYKLDKHDEALLAINAIRERAGVSKRTVINFELIQKERKVELAFEGSRYWDLRRWRIATDVLTKRETGLRYMLDFATKKLELQVLEKVDGGPNVSAIFEDHHYYLPITKARTQQNTRLVENPDYQ</sequence>
<dbReference type="RefSeq" id="WP_136901974.1">
    <property type="nucleotide sequence ID" value="NZ_SUME01000005.1"/>
</dbReference>
<evidence type="ECO:0000256" key="2">
    <source>
        <dbReference type="ARBA" id="ARBA00006275"/>
    </source>
</evidence>
<keyword evidence="5" id="KW-0998">Cell outer membrane</keyword>
<evidence type="ECO:0000313" key="8">
    <source>
        <dbReference type="EMBL" id="TJZ60033.1"/>
    </source>
</evidence>
<gene>
    <name evidence="8" type="ORF">FAZ15_14200</name>
</gene>
<comment type="caution">
    <text evidence="8">The sequence shown here is derived from an EMBL/GenBank/DDBJ whole genome shotgun (WGS) entry which is preliminary data.</text>
</comment>
<feature type="domain" description="RagB/SusD" evidence="6">
    <location>
        <begin position="317"/>
        <end position="601"/>
    </location>
</feature>
<evidence type="ECO:0000259" key="7">
    <source>
        <dbReference type="Pfam" id="PF14322"/>
    </source>
</evidence>
<comment type="similarity">
    <text evidence="2">Belongs to the SusD family.</text>
</comment>
<evidence type="ECO:0000313" key="9">
    <source>
        <dbReference type="Proteomes" id="UP000306808"/>
    </source>
</evidence>
<dbReference type="GO" id="GO:0009279">
    <property type="term" value="C:cell outer membrane"/>
    <property type="evidence" value="ECO:0007669"/>
    <property type="project" value="UniProtKB-SubCell"/>
</dbReference>
<comment type="subcellular location">
    <subcellularLocation>
        <location evidence="1">Cell outer membrane</location>
    </subcellularLocation>
</comment>
<dbReference type="AlphaFoldDB" id="A0A4U0NYZ8"/>
<evidence type="ECO:0000256" key="4">
    <source>
        <dbReference type="ARBA" id="ARBA00023136"/>
    </source>
</evidence>
<evidence type="ECO:0000256" key="3">
    <source>
        <dbReference type="ARBA" id="ARBA00022729"/>
    </source>
</evidence>
<dbReference type="OrthoDB" id="5694214at2"/>
<dbReference type="Pfam" id="PF14322">
    <property type="entry name" value="SusD-like_3"/>
    <property type="match status" value="1"/>
</dbReference>